<dbReference type="GO" id="GO:0000976">
    <property type="term" value="F:transcription cis-regulatory region binding"/>
    <property type="evidence" value="ECO:0007669"/>
    <property type="project" value="InterPro"/>
</dbReference>
<dbReference type="PANTHER" id="PTHR40621:SF6">
    <property type="entry name" value="AP-1-LIKE TRANSCRIPTION FACTOR YAP1-RELATED"/>
    <property type="match status" value="1"/>
</dbReference>
<dbReference type="OrthoDB" id="2593073at2759"/>
<dbReference type="InterPro" id="IPR046347">
    <property type="entry name" value="bZIP_sf"/>
</dbReference>
<name>A0A1Y2C3Q1_9FUNG</name>
<evidence type="ECO:0000313" key="6">
    <source>
        <dbReference type="Proteomes" id="UP000193642"/>
    </source>
</evidence>
<dbReference type="EMBL" id="MCGO01000031">
    <property type="protein sequence ID" value="ORY41660.1"/>
    <property type="molecule type" value="Genomic_DNA"/>
</dbReference>
<keyword evidence="6" id="KW-1185">Reference proteome</keyword>
<dbReference type="SUPFAM" id="SSF57959">
    <property type="entry name" value="Leucine zipper domain"/>
    <property type="match status" value="1"/>
</dbReference>
<keyword evidence="2" id="KW-0539">Nucleus</keyword>
<evidence type="ECO:0000313" key="5">
    <source>
        <dbReference type="EMBL" id="ORY41660.1"/>
    </source>
</evidence>
<protein>
    <recommendedName>
        <fullName evidence="7">BZIP domain-containing protein</fullName>
    </recommendedName>
</protein>
<dbReference type="GO" id="GO:0090575">
    <property type="term" value="C:RNA polymerase II transcription regulator complex"/>
    <property type="evidence" value="ECO:0007669"/>
    <property type="project" value="TreeGrafter"/>
</dbReference>
<dbReference type="GO" id="GO:0001228">
    <property type="term" value="F:DNA-binding transcription activator activity, RNA polymerase II-specific"/>
    <property type="evidence" value="ECO:0007669"/>
    <property type="project" value="TreeGrafter"/>
</dbReference>
<evidence type="ECO:0000256" key="1">
    <source>
        <dbReference type="ARBA" id="ARBA00004123"/>
    </source>
</evidence>
<dbReference type="CDD" id="cd14688">
    <property type="entry name" value="bZIP_YAP"/>
    <property type="match status" value="1"/>
</dbReference>
<reference evidence="5 6" key="1">
    <citation type="submission" date="2016-07" db="EMBL/GenBank/DDBJ databases">
        <title>Pervasive Adenine N6-methylation of Active Genes in Fungi.</title>
        <authorList>
            <consortium name="DOE Joint Genome Institute"/>
            <person name="Mondo S.J."/>
            <person name="Dannebaum R.O."/>
            <person name="Kuo R.C."/>
            <person name="Labutti K."/>
            <person name="Haridas S."/>
            <person name="Kuo A."/>
            <person name="Salamov A."/>
            <person name="Ahrendt S.R."/>
            <person name="Lipzen A."/>
            <person name="Sullivan W."/>
            <person name="Andreopoulos W.B."/>
            <person name="Clum A."/>
            <person name="Lindquist E."/>
            <person name="Daum C."/>
            <person name="Ramamoorthy G.K."/>
            <person name="Gryganskyi A."/>
            <person name="Culley D."/>
            <person name="Magnuson J.K."/>
            <person name="James T.Y."/>
            <person name="O'Malley M.A."/>
            <person name="Stajich J.E."/>
            <person name="Spatafora J.W."/>
            <person name="Visel A."/>
            <person name="Grigoriev I.V."/>
        </authorList>
    </citation>
    <scope>NUCLEOTIDE SEQUENCE [LARGE SCALE GENOMIC DNA]</scope>
    <source>
        <strain evidence="5 6">JEL800</strain>
    </source>
</reference>
<accession>A0A1Y2C3Q1</accession>
<dbReference type="AlphaFoldDB" id="A0A1Y2C3Q1"/>
<dbReference type="Proteomes" id="UP000193642">
    <property type="component" value="Unassembled WGS sequence"/>
</dbReference>
<dbReference type="Gene3D" id="1.20.5.170">
    <property type="match status" value="1"/>
</dbReference>
<organism evidence="5 6">
    <name type="scientific">Rhizoclosmatium globosum</name>
    <dbReference type="NCBI Taxonomy" id="329046"/>
    <lineage>
        <taxon>Eukaryota</taxon>
        <taxon>Fungi</taxon>
        <taxon>Fungi incertae sedis</taxon>
        <taxon>Chytridiomycota</taxon>
        <taxon>Chytridiomycota incertae sedis</taxon>
        <taxon>Chytridiomycetes</taxon>
        <taxon>Chytridiales</taxon>
        <taxon>Chytriomycetaceae</taxon>
        <taxon>Rhizoclosmatium</taxon>
    </lineage>
</organism>
<evidence type="ECO:0008006" key="7">
    <source>
        <dbReference type="Google" id="ProtNLM"/>
    </source>
</evidence>
<dbReference type="PANTHER" id="PTHR40621">
    <property type="entry name" value="TRANSCRIPTION FACTOR KAPC-RELATED"/>
    <property type="match status" value="1"/>
</dbReference>
<sequence length="286" mass="32235">MNFHIGNHAWYGGPLPTKTKSNRGRKPTNTEPATKRIAQVRAATAKYKEKKEQYVKGLEDTLQQLKLQQTPEYRAFLQERLAFLESENQALKALAASFTTMDGNNYNFDFNFATDSEVSPPSVFSSETQFDDLFIFDPIPLPSTTFIQSYADASSVSSTDSDLEVLLNSPLIEPPTPESVVEIPFHKIKKALYAIPSLANDPKLVDTLYDHYVTFLGFLTQEVNPFFCRFTYGKILIAQGKLVEKCKPSQQDVTTAVSIFDAVKDEFMCDIDEVCAPNPRFKKLEI</sequence>
<dbReference type="InterPro" id="IPR050936">
    <property type="entry name" value="AP-1-like"/>
</dbReference>
<evidence type="ECO:0000256" key="4">
    <source>
        <dbReference type="SAM" id="MobiDB-lite"/>
    </source>
</evidence>
<evidence type="ECO:0000256" key="3">
    <source>
        <dbReference type="SAM" id="Coils"/>
    </source>
</evidence>
<feature type="region of interest" description="Disordered" evidence="4">
    <location>
        <begin position="12"/>
        <end position="32"/>
    </location>
</feature>
<comment type="subcellular location">
    <subcellularLocation>
        <location evidence="1">Nucleus</location>
    </subcellularLocation>
</comment>
<gene>
    <name evidence="5" type="ORF">BCR33DRAFT_718808</name>
</gene>
<feature type="coiled-coil region" evidence="3">
    <location>
        <begin position="48"/>
        <end position="94"/>
    </location>
</feature>
<comment type="caution">
    <text evidence="5">The sequence shown here is derived from an EMBL/GenBank/DDBJ whole genome shotgun (WGS) entry which is preliminary data.</text>
</comment>
<proteinExistence type="predicted"/>
<evidence type="ECO:0000256" key="2">
    <source>
        <dbReference type="ARBA" id="ARBA00023242"/>
    </source>
</evidence>
<keyword evidence="3" id="KW-0175">Coiled coil</keyword>